<dbReference type="Proteomes" id="UP000320516">
    <property type="component" value="Unassembled WGS sequence"/>
</dbReference>
<dbReference type="RefSeq" id="WP_145609474.1">
    <property type="nucleotide sequence ID" value="NZ_VITV01000002.1"/>
</dbReference>
<sequence length="434" mass="45598">MVSRRIFRAVAILTSAVGLLALSGCGLAYRAATGQPERAGAPAPPAPLTAEEKAWARNAWRYFAENDNAATGLVNSVDQYPTATAWEMADTMAALIAARDLGLLPAASAQERLARILAFAGRMELAYGRLPNRVYNAATGVAAIDADHPGNAGWSAVDTGRLLVWLRALADREPALASAARAVVARFDLCAAIGADGGLTGGAPAGPAPARYREAGRGYEDYAAAGYRLWGMPARPPRLSDPVVKVDGVGFVSAVPDHANEFTPVVTGDSVLQGLEFGWAAPATGDMAKRARSVELAQRTRMLQEGVATARNDYLRSTAPYFLYGTVVASGRPWAVLTPEGTETSSLALVSAKAALGLWAFWPERWNDLVARLSSLSTARGWQEGIYEASGKAETVLSASTNAVILEVLAYRARGPLLTALSSEPARTCAASAP</sequence>
<gene>
    <name evidence="2" type="ORF">FBZ87_102465</name>
</gene>
<evidence type="ECO:0000313" key="2">
    <source>
        <dbReference type="EMBL" id="TWB80041.1"/>
    </source>
</evidence>
<comment type="caution">
    <text evidence="2">The sequence shown here is derived from an EMBL/GenBank/DDBJ whole genome shotgun (WGS) entry which is preliminary data.</text>
</comment>
<name>A0A560K9P8_9PROT</name>
<dbReference type="PROSITE" id="PS51257">
    <property type="entry name" value="PROKAR_LIPOPROTEIN"/>
    <property type="match status" value="1"/>
</dbReference>
<dbReference type="EMBL" id="VITV01000002">
    <property type="protein sequence ID" value="TWB80041.1"/>
    <property type="molecule type" value="Genomic_DNA"/>
</dbReference>
<evidence type="ECO:0000259" key="1">
    <source>
        <dbReference type="Pfam" id="PF11329"/>
    </source>
</evidence>
<feature type="domain" description="DUF3131" evidence="1">
    <location>
        <begin position="55"/>
        <end position="415"/>
    </location>
</feature>
<reference evidence="2 3" key="1">
    <citation type="submission" date="2019-06" db="EMBL/GenBank/DDBJ databases">
        <title>Genomic Encyclopedia of Type Strains, Phase IV (KMG-V): Genome sequencing to study the core and pangenomes of soil and plant-associated prokaryotes.</title>
        <authorList>
            <person name="Whitman W."/>
        </authorList>
    </citation>
    <scope>NUCLEOTIDE SEQUENCE [LARGE SCALE GENOMIC DNA]</scope>
    <source>
        <strain evidence="2 3">BR 12005</strain>
    </source>
</reference>
<organism evidence="2 3">
    <name type="scientific">Nitrospirillum amazonense</name>
    <dbReference type="NCBI Taxonomy" id="28077"/>
    <lineage>
        <taxon>Bacteria</taxon>
        <taxon>Pseudomonadati</taxon>
        <taxon>Pseudomonadota</taxon>
        <taxon>Alphaproteobacteria</taxon>
        <taxon>Rhodospirillales</taxon>
        <taxon>Azospirillaceae</taxon>
        <taxon>Nitrospirillum</taxon>
    </lineage>
</organism>
<evidence type="ECO:0000313" key="3">
    <source>
        <dbReference type="Proteomes" id="UP000320516"/>
    </source>
</evidence>
<accession>A0A560K9P8</accession>
<dbReference type="Gene3D" id="1.50.10.140">
    <property type="match status" value="1"/>
</dbReference>
<dbReference type="InterPro" id="IPR021478">
    <property type="entry name" value="DUF3131"/>
</dbReference>
<protein>
    <submittedName>
        <fullName evidence="2">Uncharacterized protein DUF3131</fullName>
    </submittedName>
</protein>
<dbReference type="Pfam" id="PF11329">
    <property type="entry name" value="DUF3131"/>
    <property type="match status" value="1"/>
</dbReference>
<proteinExistence type="predicted"/>
<dbReference type="AlphaFoldDB" id="A0A560K9P8"/>